<gene>
    <name evidence="2" type="ORF">KC19_8G095600</name>
</gene>
<protein>
    <submittedName>
        <fullName evidence="2">Uncharacterized protein</fullName>
    </submittedName>
</protein>
<organism evidence="2 3">
    <name type="scientific">Ceratodon purpureus</name>
    <name type="common">Fire moss</name>
    <name type="synonym">Dicranum purpureum</name>
    <dbReference type="NCBI Taxonomy" id="3225"/>
    <lineage>
        <taxon>Eukaryota</taxon>
        <taxon>Viridiplantae</taxon>
        <taxon>Streptophyta</taxon>
        <taxon>Embryophyta</taxon>
        <taxon>Bryophyta</taxon>
        <taxon>Bryophytina</taxon>
        <taxon>Bryopsida</taxon>
        <taxon>Dicranidae</taxon>
        <taxon>Pseudoditrichales</taxon>
        <taxon>Ditrichaceae</taxon>
        <taxon>Ceratodon</taxon>
    </lineage>
</organism>
<dbReference type="Gene3D" id="3.30.559.10">
    <property type="entry name" value="Chloramphenicol acetyltransferase-like domain"/>
    <property type="match status" value="2"/>
</dbReference>
<proteinExistence type="inferred from homology"/>
<comment type="similarity">
    <text evidence="1">Belongs to the plant acyltransferase family.</text>
</comment>
<reference evidence="2" key="1">
    <citation type="submission" date="2020-06" db="EMBL/GenBank/DDBJ databases">
        <title>WGS assembly of Ceratodon purpureus strain R40.</title>
        <authorList>
            <person name="Carey S.B."/>
            <person name="Jenkins J."/>
            <person name="Shu S."/>
            <person name="Lovell J.T."/>
            <person name="Sreedasyam A."/>
            <person name="Maumus F."/>
            <person name="Tiley G.P."/>
            <person name="Fernandez-Pozo N."/>
            <person name="Barry K."/>
            <person name="Chen C."/>
            <person name="Wang M."/>
            <person name="Lipzen A."/>
            <person name="Daum C."/>
            <person name="Saski C.A."/>
            <person name="Payton A.C."/>
            <person name="Mcbreen J.C."/>
            <person name="Conrad R.E."/>
            <person name="Kollar L.M."/>
            <person name="Olsson S."/>
            <person name="Huttunen S."/>
            <person name="Landis J.B."/>
            <person name="Wickett N.J."/>
            <person name="Johnson M.G."/>
            <person name="Rensing S.A."/>
            <person name="Grimwood J."/>
            <person name="Schmutz J."/>
            <person name="Mcdaniel S.F."/>
        </authorList>
    </citation>
    <scope>NUCLEOTIDE SEQUENCE</scope>
    <source>
        <strain evidence="2">R40</strain>
    </source>
</reference>
<dbReference type="Proteomes" id="UP000822688">
    <property type="component" value="Chromosome 8"/>
</dbReference>
<dbReference type="GO" id="GO:0016747">
    <property type="term" value="F:acyltransferase activity, transferring groups other than amino-acyl groups"/>
    <property type="evidence" value="ECO:0007669"/>
    <property type="project" value="TreeGrafter"/>
</dbReference>
<accession>A0A8T0H0B2</accession>
<name>A0A8T0H0B2_CERPU</name>
<dbReference type="SUPFAM" id="SSF52777">
    <property type="entry name" value="CoA-dependent acyltransferases"/>
    <property type="match status" value="1"/>
</dbReference>
<dbReference type="PANTHER" id="PTHR31642:SF231">
    <property type="entry name" value="BAHD FAMILY ACYLTRANSFERASE, CLADE V"/>
    <property type="match status" value="1"/>
</dbReference>
<keyword evidence="3" id="KW-1185">Reference proteome</keyword>
<dbReference type="Pfam" id="PF02458">
    <property type="entry name" value="Transferase"/>
    <property type="match status" value="1"/>
</dbReference>
<dbReference type="PANTHER" id="PTHR31642">
    <property type="entry name" value="TRICHOTHECENE 3-O-ACETYLTRANSFERASE"/>
    <property type="match status" value="1"/>
</dbReference>
<dbReference type="AlphaFoldDB" id="A0A8T0H0B2"/>
<evidence type="ECO:0000256" key="1">
    <source>
        <dbReference type="ARBA" id="ARBA00009861"/>
    </source>
</evidence>
<dbReference type="InterPro" id="IPR050317">
    <property type="entry name" value="Plant_Fungal_Acyltransferase"/>
</dbReference>
<dbReference type="EMBL" id="CM026429">
    <property type="protein sequence ID" value="KAG0564247.1"/>
    <property type="molecule type" value="Genomic_DNA"/>
</dbReference>
<comment type="caution">
    <text evidence="2">The sequence shown here is derived from an EMBL/GenBank/DDBJ whole genome shotgun (WGS) entry which is preliminary data.</text>
</comment>
<evidence type="ECO:0000313" key="2">
    <source>
        <dbReference type="EMBL" id="KAG0564247.1"/>
    </source>
</evidence>
<dbReference type="OrthoDB" id="671439at2759"/>
<evidence type="ECO:0000313" key="3">
    <source>
        <dbReference type="Proteomes" id="UP000822688"/>
    </source>
</evidence>
<sequence>MATPLVELDVKLDERVFVKLDDQPGCETDTSPFFLTNIDQMLAFTVETLYFYAANPDKGSEGVAETLKNALSKMLVHYDFLAGRVRLNEEMMRMEIDRNNAGAQFLSASCDLTMEELGDVTVPNPLFRKFVPQAYNATTIADIPLMMIQVTTLKCGGHVIGFGMSHLVWDGHGVVEFLFNLMSLAQGGPLVFQPKPDRAMFKARDPPTPTFDHPEYLKLDELPPPTSFTTSNAATSEFVEIAAPQMHVTKIIPFSAEDLATLKQRSMEGGALTKVTTFEALSGHVWQARMKAIDAEPSQLAQLLYAVDIRDRLEPALPKGFVGNAIYSACARATCEEVRNGPLSFCVQEVQNANARVTNEYIRSGIDWWEVYRGVPALPSGIYITSWQKMPFYSIDFGWGKPVFAGPAVTPMVEFVVFLPTPKQDGGLNVILCMEPHAMNKFEEYAKV</sequence>
<dbReference type="InterPro" id="IPR023213">
    <property type="entry name" value="CAT-like_dom_sf"/>
</dbReference>